<accession>A0AAD1FFW2</accession>
<dbReference type="EMBL" id="AP014862">
    <property type="protein sequence ID" value="BAU74414.1"/>
    <property type="molecule type" value="Genomic_DNA"/>
</dbReference>
<feature type="region of interest" description="Disordered" evidence="1">
    <location>
        <begin position="1"/>
        <end position="22"/>
    </location>
</feature>
<name>A0AAD1FFW2_METFU</name>
<evidence type="ECO:0000313" key="2">
    <source>
        <dbReference type="EMBL" id="BAU74414.1"/>
    </source>
</evidence>
<dbReference type="KEGG" id="pfuw:KF707C_27260"/>
<keyword evidence="3" id="KW-1185">Reference proteome</keyword>
<reference evidence="3" key="1">
    <citation type="submission" date="2015-05" db="EMBL/GenBank/DDBJ databases">
        <title>Draft genome sequencing of a biphenyl-degrading bacterium, Pseudomonas balearica KF707 (=NBRC110670).</title>
        <authorList>
            <person name="Kimura N."/>
            <person name="Hirose J."/>
            <person name="Watanabe T."/>
            <person name="Suenaga H."/>
            <person name="Fujihara H."/>
            <person name="Noguchi M."/>
            <person name="Hashimoto M."/>
            <person name="Shimodaira J."/>
            <person name="Tsuchikane K."/>
            <person name="Hosoyama A."/>
            <person name="Yamazoe A."/>
            <person name="Fujita N."/>
            <person name="Furukawa K."/>
        </authorList>
    </citation>
    <scope>NUCLEOTIDE SEQUENCE [LARGE SCALE GENOMIC DNA]</scope>
    <source>
        <strain evidence="3">DSM 10086 / NBRC 110670 / KF707</strain>
    </source>
</reference>
<protein>
    <submittedName>
        <fullName evidence="2">Uncharacterized protein</fullName>
    </submittedName>
</protein>
<proteinExistence type="predicted"/>
<sequence>MGKARAGKQREQQGDSVHGRTPAWAMEGGCNQCCVFAGFRQRP</sequence>
<dbReference type="Proteomes" id="UP000218554">
    <property type="component" value="Chromosome"/>
</dbReference>
<gene>
    <name evidence="2" type="ORF">KF707C_27260</name>
</gene>
<evidence type="ECO:0000256" key="1">
    <source>
        <dbReference type="SAM" id="MobiDB-lite"/>
    </source>
</evidence>
<evidence type="ECO:0000313" key="3">
    <source>
        <dbReference type="Proteomes" id="UP000218554"/>
    </source>
</evidence>
<organism evidence="2 3">
    <name type="scientific">Metapseudomonas furukawaii</name>
    <name type="common">Pseudomonas furukawaii</name>
    <dbReference type="NCBI Taxonomy" id="1149133"/>
    <lineage>
        <taxon>Bacteria</taxon>
        <taxon>Pseudomonadati</taxon>
        <taxon>Pseudomonadota</taxon>
        <taxon>Gammaproteobacteria</taxon>
        <taxon>Pseudomonadales</taxon>
        <taxon>Pseudomonadaceae</taxon>
        <taxon>Metapseudomonas</taxon>
    </lineage>
</organism>
<reference evidence="2 3" key="2">
    <citation type="journal article" date="2017" name="Int. J. Syst. Evol. Microbiol.">
        <title>Pseudomonas furukawaii sp. nov., a polychlorinated biphenyl-degrading bacterium isolated from biphenyl-contaminated soil in Japan.</title>
        <authorList>
            <person name="Kimura N."/>
            <person name="Watanabe T."/>
            <person name="Suenaga H."/>
            <person name="Fujihara H."/>
            <person name="Futagami T."/>
            <person name="Goto M."/>
            <person name="Hanada S."/>
            <person name="Hirose J."/>
        </authorList>
    </citation>
    <scope>NUCLEOTIDE SEQUENCE [LARGE SCALE GENOMIC DNA]</scope>
    <source>
        <strain evidence="3">DSM 10086 / NBRC 110670 / KF707</strain>
    </source>
</reference>
<dbReference type="AlphaFoldDB" id="A0AAD1FFW2"/>